<dbReference type="RefSeq" id="WP_367167420.1">
    <property type="nucleotide sequence ID" value="NZ_JBFKZN010000005.1"/>
</dbReference>
<gene>
    <name evidence="1" type="ORF">ABW286_10345</name>
</gene>
<comment type="caution">
    <text evidence="1">The sequence shown here is derived from an EMBL/GenBank/DDBJ whole genome shotgun (WGS) entry which is preliminary data.</text>
</comment>
<dbReference type="Proteomes" id="UP001554567">
    <property type="component" value="Unassembled WGS sequence"/>
</dbReference>
<organism evidence="1 2">
    <name type="scientific">Erwinia papayae</name>
    <dbReference type="NCBI Taxonomy" id="206499"/>
    <lineage>
        <taxon>Bacteria</taxon>
        <taxon>Pseudomonadati</taxon>
        <taxon>Pseudomonadota</taxon>
        <taxon>Gammaproteobacteria</taxon>
        <taxon>Enterobacterales</taxon>
        <taxon>Erwiniaceae</taxon>
        <taxon>Erwinia</taxon>
    </lineage>
</organism>
<reference evidence="1 2" key="1">
    <citation type="submission" date="2024-07" db="EMBL/GenBank/DDBJ databases">
        <authorList>
            <person name="Dulla G.F.J."/>
            <person name="Delorm J.G."/>
        </authorList>
    </citation>
    <scope>NUCLEOTIDE SEQUENCE [LARGE SCALE GENOMIC DNA]</scope>
    <source>
        <strain evidence="1 2">JGD 233</strain>
    </source>
</reference>
<protein>
    <submittedName>
        <fullName evidence="1">Uncharacterized protein</fullName>
    </submittedName>
</protein>
<proteinExistence type="predicted"/>
<name>A0ABV3N196_9GAMM</name>
<sequence>MKLQQLSMDRILNVNWFSDIGRPIPQNSYLQAQNLKAAEMSLGSPEWENATLEESNKITGYLSVKEIIIFQEWNNLIKSAKVFFKNNILTLVPDLDGFDNILMKQCIEWDIVHYLVEDAYKDKLKSDLFFSELLSVYESGHIPCGWNGKWPSGQLIVF</sequence>
<keyword evidence="2" id="KW-1185">Reference proteome</keyword>
<accession>A0ABV3N196</accession>
<dbReference type="EMBL" id="JBFKZN010000005">
    <property type="protein sequence ID" value="MEW5289573.1"/>
    <property type="molecule type" value="Genomic_DNA"/>
</dbReference>
<evidence type="ECO:0000313" key="1">
    <source>
        <dbReference type="EMBL" id="MEW5289573.1"/>
    </source>
</evidence>
<evidence type="ECO:0000313" key="2">
    <source>
        <dbReference type="Proteomes" id="UP001554567"/>
    </source>
</evidence>